<evidence type="ECO:0000259" key="1">
    <source>
        <dbReference type="Pfam" id="PF07045"/>
    </source>
</evidence>
<reference evidence="3" key="1">
    <citation type="journal article" date="2019" name="Int. J. Syst. Evol. Microbiol.">
        <title>The Global Catalogue of Microorganisms (GCM) 10K type strain sequencing project: providing services to taxonomists for standard genome sequencing and annotation.</title>
        <authorList>
            <consortium name="The Broad Institute Genomics Platform"/>
            <consortium name="The Broad Institute Genome Sequencing Center for Infectious Disease"/>
            <person name="Wu L."/>
            <person name="Ma J."/>
        </authorList>
    </citation>
    <scope>NUCLEOTIDE SEQUENCE [LARGE SCALE GENOMIC DNA]</scope>
    <source>
        <strain evidence="3">JCM 4816</strain>
    </source>
</reference>
<dbReference type="SUPFAM" id="SSF54909">
    <property type="entry name" value="Dimeric alpha+beta barrel"/>
    <property type="match status" value="1"/>
</dbReference>
<dbReference type="InterPro" id="IPR011008">
    <property type="entry name" value="Dimeric_a/b-barrel"/>
</dbReference>
<dbReference type="RefSeq" id="WP_380582177.1">
    <property type="nucleotide sequence ID" value="NZ_JBHSQJ010000036.1"/>
</dbReference>
<evidence type="ECO:0000313" key="2">
    <source>
        <dbReference type="EMBL" id="MFC5907594.1"/>
    </source>
</evidence>
<dbReference type="Pfam" id="PF07045">
    <property type="entry name" value="DUF1330"/>
    <property type="match status" value="1"/>
</dbReference>
<dbReference type="InterPro" id="IPR010753">
    <property type="entry name" value="DUF1330"/>
</dbReference>
<comment type="caution">
    <text evidence="2">The sequence shown here is derived from an EMBL/GenBank/DDBJ whole genome shotgun (WGS) entry which is preliminary data.</text>
</comment>
<name>A0ABW1G1R0_9ACTN</name>
<dbReference type="PANTHER" id="PTHR41521:SF4">
    <property type="entry name" value="BLR0684 PROTEIN"/>
    <property type="match status" value="1"/>
</dbReference>
<sequence length="107" mass="12012">MSAYALARVESVEFGPDIVEYLQRIDATLEPYGGRFLVHGGEPEVREGGWGRDLIIIEFPDLARARGWYDSPEYQEILPLRTKHMVADVILAQGVPQGYRGADALKH</sequence>
<protein>
    <submittedName>
        <fullName evidence="2">DUF1330 domain-containing protein</fullName>
    </submittedName>
</protein>
<accession>A0ABW1G1R0</accession>
<dbReference type="Gene3D" id="3.30.70.100">
    <property type="match status" value="1"/>
</dbReference>
<organism evidence="2 3">
    <name type="scientific">Streptacidiphilus monticola</name>
    <dbReference type="NCBI Taxonomy" id="2161674"/>
    <lineage>
        <taxon>Bacteria</taxon>
        <taxon>Bacillati</taxon>
        <taxon>Actinomycetota</taxon>
        <taxon>Actinomycetes</taxon>
        <taxon>Kitasatosporales</taxon>
        <taxon>Streptomycetaceae</taxon>
        <taxon>Streptacidiphilus</taxon>
    </lineage>
</organism>
<dbReference type="EMBL" id="JBHSQJ010000036">
    <property type="protein sequence ID" value="MFC5907594.1"/>
    <property type="molecule type" value="Genomic_DNA"/>
</dbReference>
<gene>
    <name evidence="2" type="ORF">ACFP3V_10210</name>
</gene>
<dbReference type="Proteomes" id="UP001596174">
    <property type="component" value="Unassembled WGS sequence"/>
</dbReference>
<keyword evidence="3" id="KW-1185">Reference proteome</keyword>
<dbReference type="PANTHER" id="PTHR41521">
    <property type="match status" value="1"/>
</dbReference>
<proteinExistence type="predicted"/>
<feature type="domain" description="DUF1330" evidence="1">
    <location>
        <begin position="2"/>
        <end position="95"/>
    </location>
</feature>
<evidence type="ECO:0000313" key="3">
    <source>
        <dbReference type="Proteomes" id="UP001596174"/>
    </source>
</evidence>